<keyword evidence="1" id="KW-0812">Transmembrane</keyword>
<reference evidence="2 3" key="1">
    <citation type="submission" date="2022-01" db="EMBL/GenBank/DDBJ databases">
        <title>Whole genome-based taxonomy of the Shewanellaceae.</title>
        <authorList>
            <person name="Martin-Rodriguez A.J."/>
        </authorList>
    </citation>
    <scope>NUCLEOTIDE SEQUENCE [LARGE SCALE GENOMIC DNA]</scope>
    <source>
        <strain evidence="2 3">DSM 17177</strain>
    </source>
</reference>
<dbReference type="RefSeq" id="WP_248942937.1">
    <property type="nucleotide sequence ID" value="NZ_JAKIKS010000167.1"/>
</dbReference>
<keyword evidence="1" id="KW-1133">Transmembrane helix</keyword>
<dbReference type="EMBL" id="JAKIKS010000167">
    <property type="protein sequence ID" value="MCL1127497.1"/>
    <property type="molecule type" value="Genomic_DNA"/>
</dbReference>
<name>A0ABT0LJM9_9GAMM</name>
<organism evidence="2 3">
    <name type="scientific">Shewanella surugensis</name>
    <dbReference type="NCBI Taxonomy" id="212020"/>
    <lineage>
        <taxon>Bacteria</taxon>
        <taxon>Pseudomonadati</taxon>
        <taxon>Pseudomonadota</taxon>
        <taxon>Gammaproteobacteria</taxon>
        <taxon>Alteromonadales</taxon>
        <taxon>Shewanellaceae</taxon>
        <taxon>Shewanella</taxon>
    </lineage>
</organism>
<evidence type="ECO:0000256" key="1">
    <source>
        <dbReference type="SAM" id="Phobius"/>
    </source>
</evidence>
<evidence type="ECO:0000313" key="2">
    <source>
        <dbReference type="EMBL" id="MCL1127497.1"/>
    </source>
</evidence>
<accession>A0ABT0LJM9</accession>
<keyword evidence="1" id="KW-0472">Membrane</keyword>
<proteinExistence type="predicted"/>
<evidence type="ECO:0000313" key="3">
    <source>
        <dbReference type="Proteomes" id="UP001203423"/>
    </source>
</evidence>
<gene>
    <name evidence="2" type="ORF">L2764_24235</name>
</gene>
<comment type="caution">
    <text evidence="2">The sequence shown here is derived from an EMBL/GenBank/DDBJ whole genome shotgun (WGS) entry which is preliminary data.</text>
</comment>
<protein>
    <submittedName>
        <fullName evidence="2">Uncharacterized protein</fullName>
    </submittedName>
</protein>
<feature type="transmembrane region" description="Helical" evidence="1">
    <location>
        <begin position="12"/>
        <end position="31"/>
    </location>
</feature>
<dbReference type="Proteomes" id="UP001203423">
    <property type="component" value="Unassembled WGS sequence"/>
</dbReference>
<keyword evidence="3" id="KW-1185">Reference proteome</keyword>
<sequence length="78" mass="8967">MKQNIIIKLSIIVLIEIFMCKPWVIFSFMLFPTSIHAAAESWSPYVTISELFIEGEDSTPRATLEFETPIPDSYQINL</sequence>